<comment type="caution">
    <text evidence="1">The sequence shown here is derived from an EMBL/GenBank/DDBJ whole genome shotgun (WGS) entry which is preliminary data.</text>
</comment>
<proteinExistence type="predicted"/>
<dbReference type="OrthoDB" id="5596707at2759"/>
<evidence type="ECO:0000313" key="2">
    <source>
        <dbReference type="Proteomes" id="UP001140091"/>
    </source>
</evidence>
<sequence>MDSTSYEVLLSHPFHVFAQAVLCHFSTGNAHVTLTEPNSGQVIIILTRPQLCNVGVGIVSADF</sequence>
<accession>A0A9W8IWY8</accession>
<dbReference type="EMBL" id="JANBPK010001905">
    <property type="protein sequence ID" value="KAJ2920485.1"/>
    <property type="molecule type" value="Genomic_DNA"/>
</dbReference>
<protein>
    <submittedName>
        <fullName evidence="1">Uncharacterized protein</fullName>
    </submittedName>
</protein>
<gene>
    <name evidence="1" type="ORF">H1R20_g16608</name>
</gene>
<dbReference type="AlphaFoldDB" id="A0A9W8IWY8"/>
<evidence type="ECO:0000313" key="1">
    <source>
        <dbReference type="EMBL" id="KAJ2920485.1"/>
    </source>
</evidence>
<organism evidence="1 2">
    <name type="scientific">Candolleomyces eurysporus</name>
    <dbReference type="NCBI Taxonomy" id="2828524"/>
    <lineage>
        <taxon>Eukaryota</taxon>
        <taxon>Fungi</taxon>
        <taxon>Dikarya</taxon>
        <taxon>Basidiomycota</taxon>
        <taxon>Agaricomycotina</taxon>
        <taxon>Agaricomycetes</taxon>
        <taxon>Agaricomycetidae</taxon>
        <taxon>Agaricales</taxon>
        <taxon>Agaricineae</taxon>
        <taxon>Psathyrellaceae</taxon>
        <taxon>Candolleomyces</taxon>
    </lineage>
</organism>
<reference evidence="1" key="1">
    <citation type="submission" date="2022-06" db="EMBL/GenBank/DDBJ databases">
        <title>Genome Sequence of Candolleomyces eurysporus.</title>
        <authorList>
            <person name="Buettner E."/>
        </authorList>
    </citation>
    <scope>NUCLEOTIDE SEQUENCE</scope>
    <source>
        <strain evidence="1">VTCC 930004</strain>
    </source>
</reference>
<dbReference type="Proteomes" id="UP001140091">
    <property type="component" value="Unassembled WGS sequence"/>
</dbReference>
<keyword evidence="2" id="KW-1185">Reference proteome</keyword>
<name>A0A9W8IWY8_9AGAR</name>
<feature type="non-terminal residue" evidence="1">
    <location>
        <position position="63"/>
    </location>
</feature>